<dbReference type="Proteomes" id="UP001591681">
    <property type="component" value="Unassembled WGS sequence"/>
</dbReference>
<proteinExistence type="predicted"/>
<gene>
    <name evidence="2" type="ORF">ACEWY4_028075</name>
</gene>
<name>A0ABD1IS51_9TELE</name>
<dbReference type="PANTHER" id="PTHR34153">
    <property type="entry name" value="SI:CH211-262H13.3-RELATED-RELATED"/>
    <property type="match status" value="1"/>
</dbReference>
<dbReference type="EMBL" id="JBHFQA010000524">
    <property type="protein sequence ID" value="KAL2076323.1"/>
    <property type="molecule type" value="Genomic_DNA"/>
</dbReference>
<evidence type="ECO:0000256" key="1">
    <source>
        <dbReference type="SAM" id="MobiDB-lite"/>
    </source>
</evidence>
<dbReference type="PANTHER" id="PTHR34153:SF2">
    <property type="entry name" value="SI:CH211-262H13.3-RELATED"/>
    <property type="match status" value="1"/>
</dbReference>
<reference evidence="2 3" key="1">
    <citation type="submission" date="2024-09" db="EMBL/GenBank/DDBJ databases">
        <title>A chromosome-level genome assembly of Gray's grenadier anchovy, Coilia grayii.</title>
        <authorList>
            <person name="Fu Z."/>
        </authorList>
    </citation>
    <scope>NUCLEOTIDE SEQUENCE [LARGE SCALE GENOMIC DNA]</scope>
    <source>
        <strain evidence="2">G4</strain>
        <tissue evidence="2">Muscle</tissue>
    </source>
</reference>
<dbReference type="AlphaFoldDB" id="A0ABD1IS51"/>
<accession>A0ABD1IS51</accession>
<sequence>MYHIVCFDNTAEVEVVPCSWVKDGVCWWPPYKADNINKAIKNMEEPNNTWAAYNARVLYTANGYHEARRKLHLAEQQSDLQSEAENVSGRPMKRRIKPSRHIIEEDSEEEMGTPKRRPLPKPPTIQKPFKRYLVSGGGCTILPDGESSTDIPEYQHGSSLGSSIRQAIEMANFPEINNDRDLLSQGNVAELSGSVQHQGQSVTEVDAAPSISPAQRLKRTTMCSGMCGSLLHEMLVKQEMIMEQQKNIVRMIQDLHAAFATATREPQIHRHQAHFPLPNVEALMALEREMNTDPQIKTELAITLGLVGGATLKDTVFNILKTAMKNDLAKMVSWRGINGKTSFEKLVLKAVVIDAVRRNPACAAATDAEITAAIKRWFYWAKDREGGRKERMPSTLATEI</sequence>
<evidence type="ECO:0008006" key="4">
    <source>
        <dbReference type="Google" id="ProtNLM"/>
    </source>
</evidence>
<feature type="region of interest" description="Disordered" evidence="1">
    <location>
        <begin position="104"/>
        <end position="127"/>
    </location>
</feature>
<evidence type="ECO:0000313" key="3">
    <source>
        <dbReference type="Proteomes" id="UP001591681"/>
    </source>
</evidence>
<organism evidence="2 3">
    <name type="scientific">Coilia grayii</name>
    <name type="common">Gray's grenadier anchovy</name>
    <dbReference type="NCBI Taxonomy" id="363190"/>
    <lineage>
        <taxon>Eukaryota</taxon>
        <taxon>Metazoa</taxon>
        <taxon>Chordata</taxon>
        <taxon>Craniata</taxon>
        <taxon>Vertebrata</taxon>
        <taxon>Euteleostomi</taxon>
        <taxon>Actinopterygii</taxon>
        <taxon>Neopterygii</taxon>
        <taxon>Teleostei</taxon>
        <taxon>Clupei</taxon>
        <taxon>Clupeiformes</taxon>
        <taxon>Clupeoidei</taxon>
        <taxon>Engraulidae</taxon>
        <taxon>Coilinae</taxon>
        <taxon>Coilia</taxon>
    </lineage>
</organism>
<comment type="caution">
    <text evidence="2">The sequence shown here is derived from an EMBL/GenBank/DDBJ whole genome shotgun (WGS) entry which is preliminary data.</text>
</comment>
<keyword evidence="3" id="KW-1185">Reference proteome</keyword>
<evidence type="ECO:0000313" key="2">
    <source>
        <dbReference type="EMBL" id="KAL2076323.1"/>
    </source>
</evidence>
<protein>
    <recommendedName>
        <fullName evidence="4">DUF4806 domain-containing protein</fullName>
    </recommendedName>
</protein>